<gene>
    <name evidence="2" type="ORF">AFUS01_LOCUS43727</name>
</gene>
<dbReference type="OrthoDB" id="354351at2759"/>
<dbReference type="InterPro" id="IPR031259">
    <property type="entry name" value="ILBP"/>
</dbReference>
<dbReference type="Pfam" id="PF00061">
    <property type="entry name" value="Lipocalin"/>
    <property type="match status" value="1"/>
</dbReference>
<protein>
    <recommendedName>
        <fullName evidence="1">Lipocalin/cytosolic fatty-acid binding domain-containing protein</fullName>
    </recommendedName>
</protein>
<reference evidence="2" key="1">
    <citation type="submission" date="2021-06" db="EMBL/GenBank/DDBJ databases">
        <authorList>
            <person name="Hodson N. C."/>
            <person name="Mongue J. A."/>
            <person name="Jaron S. K."/>
        </authorList>
    </citation>
    <scope>NUCLEOTIDE SEQUENCE</scope>
</reference>
<dbReference type="AlphaFoldDB" id="A0A8J2LKN0"/>
<sequence>MTSKSLADIVGNYNMVSHSDNFEDYLKKLDVNFLIRKVVMNSNTFVEITHEQHEDKYTQKQKVGPKTVVFSYKLGVPFDEETLDGRKCKSLMISIPAKEGELAVQHEQNWKGKKVTITYEFREDTVTTTFKFEGVTVSQVYKRIPNQ</sequence>
<evidence type="ECO:0000313" key="2">
    <source>
        <dbReference type="EMBL" id="CAG7834199.1"/>
    </source>
</evidence>
<proteinExistence type="predicted"/>
<keyword evidence="3" id="KW-1185">Reference proteome</keyword>
<comment type="caution">
    <text evidence="2">The sequence shown here is derived from an EMBL/GenBank/DDBJ whole genome shotgun (WGS) entry which is preliminary data.</text>
</comment>
<dbReference type="PANTHER" id="PTHR11955">
    <property type="entry name" value="FATTY ACID BINDING PROTEIN"/>
    <property type="match status" value="1"/>
</dbReference>
<dbReference type="Proteomes" id="UP000708208">
    <property type="component" value="Unassembled WGS sequence"/>
</dbReference>
<accession>A0A8J2LKN0</accession>
<dbReference type="InterPro" id="IPR000566">
    <property type="entry name" value="Lipocln_cytosolic_FA-bd_dom"/>
</dbReference>
<evidence type="ECO:0000313" key="3">
    <source>
        <dbReference type="Proteomes" id="UP000708208"/>
    </source>
</evidence>
<dbReference type="CDD" id="cd00742">
    <property type="entry name" value="FABP"/>
    <property type="match status" value="1"/>
</dbReference>
<name>A0A8J2LKN0_9HEXA</name>
<organism evidence="2 3">
    <name type="scientific">Allacma fusca</name>
    <dbReference type="NCBI Taxonomy" id="39272"/>
    <lineage>
        <taxon>Eukaryota</taxon>
        <taxon>Metazoa</taxon>
        <taxon>Ecdysozoa</taxon>
        <taxon>Arthropoda</taxon>
        <taxon>Hexapoda</taxon>
        <taxon>Collembola</taxon>
        <taxon>Symphypleona</taxon>
        <taxon>Sminthuridae</taxon>
        <taxon>Allacma</taxon>
    </lineage>
</organism>
<dbReference type="GO" id="GO:0008289">
    <property type="term" value="F:lipid binding"/>
    <property type="evidence" value="ECO:0007669"/>
    <property type="project" value="InterPro"/>
</dbReference>
<dbReference type="EMBL" id="CAJVCH010570159">
    <property type="protein sequence ID" value="CAG7834199.1"/>
    <property type="molecule type" value="Genomic_DNA"/>
</dbReference>
<evidence type="ECO:0000259" key="1">
    <source>
        <dbReference type="Pfam" id="PF00061"/>
    </source>
</evidence>
<feature type="domain" description="Lipocalin/cytosolic fatty-acid binding" evidence="1">
    <location>
        <begin position="16"/>
        <end position="134"/>
    </location>
</feature>